<protein>
    <recommendedName>
        <fullName evidence="4">Nucleoporin Nup60</fullName>
    </recommendedName>
</protein>
<dbReference type="Proteomes" id="UP001497600">
    <property type="component" value="Chromosome B"/>
</dbReference>
<feature type="compositionally biased region" description="Low complexity" evidence="1">
    <location>
        <begin position="274"/>
        <end position="287"/>
    </location>
</feature>
<feature type="region of interest" description="Disordered" evidence="1">
    <location>
        <begin position="486"/>
        <end position="515"/>
    </location>
</feature>
<accession>A0ABP0E7L7</accession>
<dbReference type="InterPro" id="IPR034432">
    <property type="entry name" value="Nup60"/>
</dbReference>
<feature type="region of interest" description="Disordered" evidence="1">
    <location>
        <begin position="267"/>
        <end position="292"/>
    </location>
</feature>
<evidence type="ECO:0000313" key="2">
    <source>
        <dbReference type="EMBL" id="CAK7897000.1"/>
    </source>
</evidence>
<feature type="compositionally biased region" description="Polar residues" evidence="1">
    <location>
        <begin position="486"/>
        <end position="512"/>
    </location>
</feature>
<feature type="compositionally biased region" description="Low complexity" evidence="1">
    <location>
        <begin position="48"/>
        <end position="76"/>
    </location>
</feature>
<sequence>MDNRRIIRSYREKQANAAASTPYTRSESGLFSKMKSFFTPSSLWAKDQQQSQQQQQQQLPQQSTPQPQKQQPSVQQKVPGIISESSLAVEPFKFPESELNTPRKPSSTSSASTDVFKTPNHVLTSFFQARGDKPLSEVEYEGVVALLSKSRSNTPATVKVSQQQRDSLYNRTIQEEHEDERDLNNDSEHLANSSVASGLFVTPYNQKVLKNNGTAFATPEYKPVYHTVSNGNGQGNGRISSVPSVKRVYQFSGLPSPYRTRIRTPNLSARKQKQQQFQQKQQQQQSQTLETSVISSLGENSPIPSKKSLSSAANTLLSILDGESHEQPQESSIKAFSSPYAKPKRTREEQPTPMKKKRLTAGDIAKSMSYDKSEKLPEVGKVKESTPVVEKFASVTEEKSKTEEMKKEEIPVTKKAEPFTFKPIVNQPSTTSTFSTGVTPAPVSTVAPTTTTSVPLFAAAAPVAPVPAPVATPAPSNGATVSIPITKNTNSTSNGKPAFQFGTTTKPSVETNPTDKPKLDVSFSIAFPSIKPNPVHLDLNKVESYKQYFEF</sequence>
<dbReference type="PANTHER" id="PTHR28284:SF1">
    <property type="entry name" value="NUCLEOPORIN NUP60"/>
    <property type="match status" value="1"/>
</dbReference>
<feature type="region of interest" description="Disordered" evidence="1">
    <location>
        <begin position="323"/>
        <end position="359"/>
    </location>
</feature>
<feature type="compositionally biased region" description="Polar residues" evidence="1">
    <location>
        <begin position="98"/>
        <end position="115"/>
    </location>
</feature>
<keyword evidence="3" id="KW-1185">Reference proteome</keyword>
<evidence type="ECO:0000313" key="3">
    <source>
        <dbReference type="Proteomes" id="UP001497600"/>
    </source>
</evidence>
<organism evidence="2 3">
    <name type="scientific">[Candida] anglica</name>
    <dbReference type="NCBI Taxonomy" id="148631"/>
    <lineage>
        <taxon>Eukaryota</taxon>
        <taxon>Fungi</taxon>
        <taxon>Dikarya</taxon>
        <taxon>Ascomycota</taxon>
        <taxon>Saccharomycotina</taxon>
        <taxon>Pichiomycetes</taxon>
        <taxon>Debaryomycetaceae</taxon>
        <taxon>Kurtzmaniella</taxon>
    </lineage>
</organism>
<evidence type="ECO:0000256" key="1">
    <source>
        <dbReference type="SAM" id="MobiDB-lite"/>
    </source>
</evidence>
<gene>
    <name evidence="2" type="ORF">CAAN4_B07778</name>
</gene>
<reference evidence="2 3" key="1">
    <citation type="submission" date="2024-01" db="EMBL/GenBank/DDBJ databases">
        <authorList>
            <consortium name="Genoscope - CEA"/>
            <person name="William W."/>
        </authorList>
    </citation>
    <scope>NUCLEOTIDE SEQUENCE [LARGE SCALE GENOMIC DNA]</scope>
    <source>
        <strain evidence="2 3">29B2s-10</strain>
    </source>
</reference>
<proteinExistence type="predicted"/>
<feature type="region of interest" description="Disordered" evidence="1">
    <location>
        <begin position="42"/>
        <end position="82"/>
    </location>
</feature>
<feature type="region of interest" description="Disordered" evidence="1">
    <location>
        <begin position="94"/>
        <end position="115"/>
    </location>
</feature>
<dbReference type="EMBL" id="OZ004254">
    <property type="protein sequence ID" value="CAK7897000.1"/>
    <property type="molecule type" value="Genomic_DNA"/>
</dbReference>
<feature type="region of interest" description="Disordered" evidence="1">
    <location>
        <begin position="1"/>
        <end position="30"/>
    </location>
</feature>
<evidence type="ECO:0008006" key="4">
    <source>
        <dbReference type="Google" id="ProtNLM"/>
    </source>
</evidence>
<dbReference type="PANTHER" id="PTHR28284">
    <property type="entry name" value="NUCLEOPORIN NUP60"/>
    <property type="match status" value="1"/>
</dbReference>
<feature type="compositionally biased region" description="Basic and acidic residues" evidence="1">
    <location>
        <begin position="1"/>
        <end position="14"/>
    </location>
</feature>
<feature type="compositionally biased region" description="Polar residues" evidence="1">
    <location>
        <begin position="17"/>
        <end position="29"/>
    </location>
</feature>
<name>A0ABP0E7L7_9ASCO</name>